<dbReference type="GO" id="GO:0046872">
    <property type="term" value="F:metal ion binding"/>
    <property type="evidence" value="ECO:0007669"/>
    <property type="project" value="UniProtKB-KW"/>
</dbReference>
<dbReference type="InterPro" id="IPR058240">
    <property type="entry name" value="rSAM_sf"/>
</dbReference>
<dbReference type="InterPro" id="IPR026335">
    <property type="entry name" value="rSAM_SPASM_FxsB"/>
</dbReference>
<gene>
    <name evidence="6" type="ordered locus">Caci_0512</name>
</gene>
<dbReference type="SFLD" id="SFLDG01067">
    <property type="entry name" value="SPASM/twitch_domain_containing"/>
    <property type="match status" value="1"/>
</dbReference>
<dbReference type="CDD" id="cd01335">
    <property type="entry name" value="Radical_SAM"/>
    <property type="match status" value="1"/>
</dbReference>
<protein>
    <submittedName>
        <fullName evidence="6">Radical SAM domain protein</fullName>
    </submittedName>
</protein>
<evidence type="ECO:0000313" key="7">
    <source>
        <dbReference type="Proteomes" id="UP000000851"/>
    </source>
</evidence>
<organism evidence="6 7">
    <name type="scientific">Catenulispora acidiphila (strain DSM 44928 / JCM 14897 / NBRC 102108 / NRRL B-24433 / ID139908)</name>
    <dbReference type="NCBI Taxonomy" id="479433"/>
    <lineage>
        <taxon>Bacteria</taxon>
        <taxon>Bacillati</taxon>
        <taxon>Actinomycetota</taxon>
        <taxon>Actinomycetes</taxon>
        <taxon>Catenulisporales</taxon>
        <taxon>Catenulisporaceae</taxon>
        <taxon>Catenulispora</taxon>
    </lineage>
</organism>
<dbReference type="SFLD" id="SFLDS00029">
    <property type="entry name" value="Radical_SAM"/>
    <property type="match status" value="1"/>
</dbReference>
<dbReference type="InParanoid" id="C7PXA7"/>
<dbReference type="AlphaFoldDB" id="C7PXA7"/>
<dbReference type="SFLD" id="SFLDG01072">
    <property type="entry name" value="dehydrogenase_like"/>
    <property type="match status" value="1"/>
</dbReference>
<dbReference type="GO" id="GO:0051536">
    <property type="term" value="F:iron-sulfur cluster binding"/>
    <property type="evidence" value="ECO:0007669"/>
    <property type="project" value="UniProtKB-KW"/>
</dbReference>
<keyword evidence="7" id="KW-1185">Reference proteome</keyword>
<evidence type="ECO:0000256" key="1">
    <source>
        <dbReference type="ARBA" id="ARBA00022691"/>
    </source>
</evidence>
<evidence type="ECO:0000256" key="2">
    <source>
        <dbReference type="ARBA" id="ARBA00022723"/>
    </source>
</evidence>
<feature type="domain" description="Radical SAM core" evidence="5">
    <location>
        <begin position="6"/>
        <end position="243"/>
    </location>
</feature>
<evidence type="ECO:0000259" key="5">
    <source>
        <dbReference type="PROSITE" id="PS51918"/>
    </source>
</evidence>
<dbReference type="OrthoDB" id="9782387at2"/>
<reference evidence="6 7" key="1">
    <citation type="journal article" date="2009" name="Stand. Genomic Sci.">
        <title>Complete genome sequence of Catenulispora acidiphila type strain (ID 139908).</title>
        <authorList>
            <person name="Copeland A."/>
            <person name="Lapidus A."/>
            <person name="Glavina Del Rio T."/>
            <person name="Nolan M."/>
            <person name="Lucas S."/>
            <person name="Chen F."/>
            <person name="Tice H."/>
            <person name="Cheng J.F."/>
            <person name="Bruce D."/>
            <person name="Goodwin L."/>
            <person name="Pitluck S."/>
            <person name="Mikhailova N."/>
            <person name="Pati A."/>
            <person name="Ivanova N."/>
            <person name="Mavromatis K."/>
            <person name="Chen A."/>
            <person name="Palaniappan K."/>
            <person name="Chain P."/>
            <person name="Land M."/>
            <person name="Hauser L."/>
            <person name="Chang Y.J."/>
            <person name="Jeffries C.D."/>
            <person name="Chertkov O."/>
            <person name="Brettin T."/>
            <person name="Detter J.C."/>
            <person name="Han C."/>
            <person name="Ali Z."/>
            <person name="Tindall B.J."/>
            <person name="Goker M."/>
            <person name="Bristow J."/>
            <person name="Eisen J.A."/>
            <person name="Markowitz V."/>
            <person name="Hugenholtz P."/>
            <person name="Kyrpides N.C."/>
            <person name="Klenk H.P."/>
        </authorList>
    </citation>
    <scope>NUCLEOTIDE SEQUENCE [LARGE SCALE GENOMIC DNA]</scope>
    <source>
        <strain evidence="7">DSM 44928 / JCM 14897 / NBRC 102108 / NRRL B-24433 / ID139908</strain>
    </source>
</reference>
<evidence type="ECO:0000256" key="3">
    <source>
        <dbReference type="ARBA" id="ARBA00023004"/>
    </source>
</evidence>
<dbReference type="InterPro" id="IPR007197">
    <property type="entry name" value="rSAM"/>
</dbReference>
<dbReference type="NCBIfam" id="TIGR04267">
    <property type="entry name" value="mod_HExxH"/>
    <property type="match status" value="1"/>
</dbReference>
<evidence type="ECO:0000313" key="6">
    <source>
        <dbReference type="EMBL" id="ACU69458.1"/>
    </source>
</evidence>
<dbReference type="InterPro" id="IPR013785">
    <property type="entry name" value="Aldolase_TIM"/>
</dbReference>
<dbReference type="PROSITE" id="PS51918">
    <property type="entry name" value="RADICAL_SAM"/>
    <property type="match status" value="1"/>
</dbReference>
<dbReference type="SUPFAM" id="SSF102114">
    <property type="entry name" value="Radical SAM enzymes"/>
    <property type="match status" value="1"/>
</dbReference>
<dbReference type="InterPro" id="IPR026337">
    <property type="entry name" value="AKG_HExxH"/>
</dbReference>
<keyword evidence="1" id="KW-0949">S-adenosyl-L-methionine</keyword>
<evidence type="ECO:0000256" key="4">
    <source>
        <dbReference type="ARBA" id="ARBA00023014"/>
    </source>
</evidence>
<sequence length="815" mass="88830">MSEQIVFPFRQFILKVHSRCDLACNHCYMYEGADQSWQARPKVMSLETAERIGGRIADHARRHGVDSVRLILHGGEPLLAGTEQLEGIILRLRKVLDGITADIRVHTNAVRLDARFLDLFVKHDVRVGVSLDGDRLANDRHRLYSDGRTSHPQVRAALALLRRPEYEHLYSGILCTVDIANDAIAVYEALLAEKPPRIGLLLPHATWDIPPPRPLDPGTGAPSATAYADWLITIFDRWRADGRPMGIRIFDSVSSTLHGGPPLSEALGLAPSDLVVIETDGEIEQLDSLKVAFDGAPKTGLTVADDDLDLALAHPGMRARQSGLAGLSEQCRSCEVVESCGGGLFPHRYQSDSGFDNPSVYCEDLKKLILHIAQSDRRRADHGRDSVTRHRIADAQLAELASGFGDAAAVTALMDVQASIARGLLATVAEQLAMRESPARTAWNALIELDRAQPTALAAVLAQPYFRTWAHRVLSAGVRDHDAHRLSALTLAVAVHAGSELELTLHAEQGAIHLPWLGTLRVPGPSSYVRVATTAPNRLLIGTGPDRFAVTLDDETPAGLWEPIRTLHSEGFAILLDDGDPERDCYGWPATSRLSAADHDRWQQSFDAAWRLILADHPGYAPGLAAGLSTVTPLRPAPAGRAKSATARQAPGAVGAALPDAPELLALLLLHEFQHVKLGAVLDAYDLYDESDRRRYYAPWRDDARPIEGLLQGTYAHLAVTDFWRVQRLRAVGEAAETAEVNFARWRLHTAEAIEVLAASGSLTELGQQFTDSMRATVAPWLDEPVSSQAGQAARSSAERHLAAYLRRAGHASDV</sequence>
<keyword evidence="4" id="KW-0411">Iron-sulfur</keyword>
<dbReference type="GO" id="GO:0016491">
    <property type="term" value="F:oxidoreductase activity"/>
    <property type="evidence" value="ECO:0007669"/>
    <property type="project" value="InterPro"/>
</dbReference>
<keyword evidence="3" id="KW-0408">Iron</keyword>
<dbReference type="Pfam" id="PF04055">
    <property type="entry name" value="Radical_SAM"/>
    <property type="match status" value="1"/>
</dbReference>
<dbReference type="PANTHER" id="PTHR43273">
    <property type="entry name" value="ANAEROBIC SULFATASE-MATURATING ENZYME HOMOLOG ASLB-RELATED"/>
    <property type="match status" value="1"/>
</dbReference>
<dbReference type="KEGG" id="cai:Caci_0512"/>
<dbReference type="HOGENOM" id="CLU_390115_0_0_11"/>
<dbReference type="SFLD" id="SFLDG01386">
    <property type="entry name" value="main_SPASM_domain-containing"/>
    <property type="match status" value="1"/>
</dbReference>
<dbReference type="Proteomes" id="UP000000851">
    <property type="component" value="Chromosome"/>
</dbReference>
<dbReference type="PANTHER" id="PTHR43273:SF8">
    <property type="entry name" value="RADICAL SAM DOMAIN PROTEIN"/>
    <property type="match status" value="1"/>
</dbReference>
<dbReference type="NCBIfam" id="TIGR04269">
    <property type="entry name" value="SAM_SPASM_FxsB"/>
    <property type="match status" value="1"/>
</dbReference>
<keyword evidence="2" id="KW-0479">Metal-binding</keyword>
<dbReference type="InterPro" id="IPR023867">
    <property type="entry name" value="Sulphatase_maturase_rSAM"/>
</dbReference>
<accession>C7PXA7</accession>
<dbReference type="Gene3D" id="3.20.20.70">
    <property type="entry name" value="Aldolase class I"/>
    <property type="match status" value="1"/>
</dbReference>
<name>C7PXA7_CATAD</name>
<dbReference type="EMBL" id="CP001700">
    <property type="protein sequence ID" value="ACU69458.1"/>
    <property type="molecule type" value="Genomic_DNA"/>
</dbReference>
<dbReference type="RefSeq" id="WP_012784753.1">
    <property type="nucleotide sequence ID" value="NC_013131.1"/>
</dbReference>
<proteinExistence type="predicted"/>
<dbReference type="eggNOG" id="COG0641">
    <property type="taxonomic scope" value="Bacteria"/>
</dbReference>
<dbReference type="STRING" id="479433.Caci_0512"/>